<dbReference type="GO" id="GO:0015250">
    <property type="term" value="F:water channel activity"/>
    <property type="evidence" value="ECO:0007669"/>
    <property type="project" value="TreeGrafter"/>
</dbReference>
<evidence type="ECO:0000256" key="8">
    <source>
        <dbReference type="RuleBase" id="RU000477"/>
    </source>
</evidence>
<evidence type="ECO:0000256" key="1">
    <source>
        <dbReference type="ARBA" id="ARBA00004651"/>
    </source>
</evidence>
<keyword evidence="6 9" id="KW-1133">Transmembrane helix</keyword>
<dbReference type="AlphaFoldDB" id="A0AAW2ZFR1"/>
<dbReference type="PROSITE" id="PS00221">
    <property type="entry name" value="MIP"/>
    <property type="match status" value="1"/>
</dbReference>
<feature type="transmembrane region" description="Helical" evidence="9">
    <location>
        <begin position="279"/>
        <end position="298"/>
    </location>
</feature>
<organism evidence="10 11">
    <name type="scientific">Acrasis kona</name>
    <dbReference type="NCBI Taxonomy" id="1008807"/>
    <lineage>
        <taxon>Eukaryota</taxon>
        <taxon>Discoba</taxon>
        <taxon>Heterolobosea</taxon>
        <taxon>Tetramitia</taxon>
        <taxon>Eutetramitia</taxon>
        <taxon>Acrasidae</taxon>
        <taxon>Acrasis</taxon>
    </lineage>
</organism>
<dbReference type="InterPro" id="IPR000425">
    <property type="entry name" value="MIP"/>
</dbReference>
<dbReference type="InterPro" id="IPR034294">
    <property type="entry name" value="Aquaporin_transptr"/>
</dbReference>
<keyword evidence="7 9" id="KW-0472">Membrane</keyword>
<reference evidence="10 11" key="1">
    <citation type="submission" date="2024-03" db="EMBL/GenBank/DDBJ databases">
        <title>The Acrasis kona genome and developmental transcriptomes reveal deep origins of eukaryotic multicellular pathways.</title>
        <authorList>
            <person name="Sheikh S."/>
            <person name="Fu C.-J."/>
            <person name="Brown M.W."/>
            <person name="Baldauf S.L."/>
        </authorList>
    </citation>
    <scope>NUCLEOTIDE SEQUENCE [LARGE SCALE GENOMIC DNA]</scope>
    <source>
        <strain evidence="10 11">ATCC MYA-3509</strain>
    </source>
</reference>
<feature type="transmembrane region" description="Helical" evidence="9">
    <location>
        <begin position="13"/>
        <end position="31"/>
    </location>
</feature>
<gene>
    <name evidence="10" type="ORF">AKO1_000333</name>
</gene>
<feature type="transmembrane region" description="Helical" evidence="9">
    <location>
        <begin position="240"/>
        <end position="258"/>
    </location>
</feature>
<comment type="caution">
    <text evidence="10">The sequence shown here is derived from an EMBL/GenBank/DDBJ whole genome shotgun (WGS) entry which is preliminary data.</text>
</comment>
<feature type="transmembrane region" description="Helical" evidence="9">
    <location>
        <begin position="214"/>
        <end position="234"/>
    </location>
</feature>
<evidence type="ECO:0000256" key="6">
    <source>
        <dbReference type="ARBA" id="ARBA00022989"/>
    </source>
</evidence>
<dbReference type="Pfam" id="PF00230">
    <property type="entry name" value="MIP"/>
    <property type="match status" value="1"/>
</dbReference>
<evidence type="ECO:0000256" key="5">
    <source>
        <dbReference type="ARBA" id="ARBA00022692"/>
    </source>
</evidence>
<comment type="subcellular location">
    <subcellularLocation>
        <location evidence="1">Cell membrane</location>
        <topology evidence="1">Multi-pass membrane protein</topology>
    </subcellularLocation>
</comment>
<sequence>MNNKIAARQYKRMGCKILWFGVGGFLMYHYLNKDRHSMWRHDSFMGCNGNYNNEEALRQRIAEQKEKFLETRKVRQNSEYLQQAYLEFGGDEGVTKMLESNQSEHQIMMEIKKRANEISKHRNVIPIEHHFRSVTYQNFATSLAQSRILKCTQIFEQPMHSFSPLEESGETSSLIRIGEQQVQHEELDNAYKRKSFVVQKLWDRGDIKVNLRAVLCEFIGTAMMMFVVTMSGIVMKDDRLAGIIALGLGILALIHGLSPISGAHFNPAVTLAALITRHIGIMNGFVYMIAQALGSILVEGVDELRAGGALKLMDENPWRGLLLEVLLTFFLITVVYGCGFKSLHFPGDPRLKPFTSAFSAVPVAGCIIAMSLIGKRTGCGMNPVRVLGPELLTNNWNKSSWVYYIGPIVGASLAAFNYEFIMTTKRNNYWQLIDEEKVEIQPQEMKEGLFQ</sequence>
<evidence type="ECO:0000256" key="3">
    <source>
        <dbReference type="ARBA" id="ARBA00022448"/>
    </source>
</evidence>
<dbReference type="Gene3D" id="1.20.1080.10">
    <property type="entry name" value="Glycerol uptake facilitator protein"/>
    <property type="match status" value="1"/>
</dbReference>
<feature type="transmembrane region" description="Helical" evidence="9">
    <location>
        <begin position="351"/>
        <end position="373"/>
    </location>
</feature>
<dbReference type="EMBL" id="JAOPGA020001351">
    <property type="protein sequence ID" value="KAL0487566.1"/>
    <property type="molecule type" value="Genomic_DNA"/>
</dbReference>
<dbReference type="PRINTS" id="PR00783">
    <property type="entry name" value="MINTRINSICP"/>
</dbReference>
<feature type="transmembrane region" description="Helical" evidence="9">
    <location>
        <begin position="401"/>
        <end position="421"/>
    </location>
</feature>
<dbReference type="PANTHER" id="PTHR19139">
    <property type="entry name" value="AQUAPORIN TRANSPORTER"/>
    <property type="match status" value="1"/>
</dbReference>
<keyword evidence="5 8" id="KW-0812">Transmembrane</keyword>
<keyword evidence="3 8" id="KW-0813">Transport</keyword>
<dbReference type="PANTHER" id="PTHR19139:SF199">
    <property type="entry name" value="MIP17260P"/>
    <property type="match status" value="1"/>
</dbReference>
<evidence type="ECO:0000256" key="7">
    <source>
        <dbReference type="ARBA" id="ARBA00023136"/>
    </source>
</evidence>
<comment type="similarity">
    <text evidence="2 8">Belongs to the MIP/aquaporin (TC 1.A.8) family.</text>
</comment>
<protein>
    <submittedName>
        <fullName evidence="10">7 TM domain-containing transmembrane protein Aqp5</fullName>
    </submittedName>
</protein>
<accession>A0AAW2ZFR1</accession>
<dbReference type="SUPFAM" id="SSF81338">
    <property type="entry name" value="Aquaporin-like"/>
    <property type="match status" value="1"/>
</dbReference>
<dbReference type="InterPro" id="IPR022357">
    <property type="entry name" value="MIP_CS"/>
</dbReference>
<evidence type="ECO:0000256" key="9">
    <source>
        <dbReference type="SAM" id="Phobius"/>
    </source>
</evidence>
<evidence type="ECO:0000313" key="10">
    <source>
        <dbReference type="EMBL" id="KAL0487566.1"/>
    </source>
</evidence>
<evidence type="ECO:0000313" key="11">
    <source>
        <dbReference type="Proteomes" id="UP001431209"/>
    </source>
</evidence>
<dbReference type="Proteomes" id="UP001431209">
    <property type="component" value="Unassembled WGS sequence"/>
</dbReference>
<evidence type="ECO:0000256" key="4">
    <source>
        <dbReference type="ARBA" id="ARBA00022475"/>
    </source>
</evidence>
<feature type="transmembrane region" description="Helical" evidence="9">
    <location>
        <begin position="318"/>
        <end position="339"/>
    </location>
</feature>
<evidence type="ECO:0000256" key="2">
    <source>
        <dbReference type="ARBA" id="ARBA00006175"/>
    </source>
</evidence>
<keyword evidence="11" id="KW-1185">Reference proteome</keyword>
<proteinExistence type="inferred from homology"/>
<name>A0AAW2ZFR1_9EUKA</name>
<keyword evidence="4" id="KW-1003">Cell membrane</keyword>
<dbReference type="InterPro" id="IPR023271">
    <property type="entry name" value="Aquaporin-like"/>
</dbReference>
<dbReference type="GO" id="GO:0005886">
    <property type="term" value="C:plasma membrane"/>
    <property type="evidence" value="ECO:0007669"/>
    <property type="project" value="UniProtKB-SubCell"/>
</dbReference>